<accession>A0AAV8Y004</accession>
<evidence type="ECO:0000313" key="3">
    <source>
        <dbReference type="Proteomes" id="UP001162162"/>
    </source>
</evidence>
<evidence type="ECO:0000313" key="2">
    <source>
        <dbReference type="EMBL" id="KAJ8944716.1"/>
    </source>
</evidence>
<gene>
    <name evidence="2" type="ORF">NQ318_007929</name>
</gene>
<dbReference type="AlphaFoldDB" id="A0AAV8Y004"/>
<keyword evidence="3" id="KW-1185">Reference proteome</keyword>
<feature type="compositionally biased region" description="Low complexity" evidence="1">
    <location>
        <begin position="102"/>
        <end position="125"/>
    </location>
</feature>
<name>A0AAV8Y004_9CUCU</name>
<proteinExistence type="predicted"/>
<feature type="compositionally biased region" description="Polar residues" evidence="1">
    <location>
        <begin position="161"/>
        <end position="183"/>
    </location>
</feature>
<comment type="caution">
    <text evidence="2">The sequence shown here is derived from an EMBL/GenBank/DDBJ whole genome shotgun (WGS) entry which is preliminary data.</text>
</comment>
<feature type="region of interest" description="Disordered" evidence="1">
    <location>
        <begin position="71"/>
        <end position="183"/>
    </location>
</feature>
<feature type="region of interest" description="Disordered" evidence="1">
    <location>
        <begin position="1"/>
        <end position="20"/>
    </location>
</feature>
<dbReference type="Proteomes" id="UP001162162">
    <property type="component" value="Unassembled WGS sequence"/>
</dbReference>
<sequence>MGSSTVSAPRTARRCRATATATAADEARLELAELRRQVLFLQGQLEDKEKTVLSLQEQMIKLANDNYHANSAPASTTAAHESQTCNAATQTERIRPISAGPSLLNGSSVDGSSGSLVSVSEAPPSRRSRPPVQGEAAAASKRTPSRLWRRPGEPPSPQRYALNSSSIPRRTGSRTRTPASTPS</sequence>
<evidence type="ECO:0000256" key="1">
    <source>
        <dbReference type="SAM" id="MobiDB-lite"/>
    </source>
</evidence>
<dbReference type="EMBL" id="JAPWTK010000242">
    <property type="protein sequence ID" value="KAJ8944716.1"/>
    <property type="molecule type" value="Genomic_DNA"/>
</dbReference>
<organism evidence="2 3">
    <name type="scientific">Aromia moschata</name>
    <dbReference type="NCBI Taxonomy" id="1265417"/>
    <lineage>
        <taxon>Eukaryota</taxon>
        <taxon>Metazoa</taxon>
        <taxon>Ecdysozoa</taxon>
        <taxon>Arthropoda</taxon>
        <taxon>Hexapoda</taxon>
        <taxon>Insecta</taxon>
        <taxon>Pterygota</taxon>
        <taxon>Neoptera</taxon>
        <taxon>Endopterygota</taxon>
        <taxon>Coleoptera</taxon>
        <taxon>Polyphaga</taxon>
        <taxon>Cucujiformia</taxon>
        <taxon>Chrysomeloidea</taxon>
        <taxon>Cerambycidae</taxon>
        <taxon>Cerambycinae</taxon>
        <taxon>Callichromatini</taxon>
        <taxon>Aromia</taxon>
    </lineage>
</organism>
<feature type="compositionally biased region" description="Polar residues" evidence="1">
    <location>
        <begin position="71"/>
        <end position="91"/>
    </location>
</feature>
<protein>
    <submittedName>
        <fullName evidence="2">Uncharacterized protein</fullName>
    </submittedName>
</protein>
<reference evidence="2" key="1">
    <citation type="journal article" date="2023" name="Insect Mol. Biol.">
        <title>Genome sequencing provides insights into the evolution of gene families encoding plant cell wall-degrading enzymes in longhorned beetles.</title>
        <authorList>
            <person name="Shin N.R."/>
            <person name="Okamura Y."/>
            <person name="Kirsch R."/>
            <person name="Pauchet Y."/>
        </authorList>
    </citation>
    <scope>NUCLEOTIDE SEQUENCE</scope>
    <source>
        <strain evidence="2">AMC_N1</strain>
    </source>
</reference>